<comment type="caution">
    <text evidence="3">The sequence shown here is derived from an EMBL/GenBank/DDBJ whole genome shotgun (WGS) entry which is preliminary data.</text>
</comment>
<sequence length="317" mass="35778">MRAALGCLFLVSFGLCRSKDVGSMMANPENVQVYLLPLNSELYSRETVPSINTQVQQIPVVEMKDWIEANYNSKQVLSEPQVQSSSQATHKNPSNEISITTAQPTSWLQNPWTVMIDEEVPEKISYIAVPIIQNNKLTEANVLQPWTVQNVDEGGLSNQQDFRVKNEERDRLTNLHLLPINYLQPQNQYLSTNNTSSNFDSPVSVNTKSNHGKHINNYIPPNGRSIPVHNFLNEQRSSRHTTPSSILKYTTRGTTTAQPVAIQNVDDRDKKINVWNKRDSKSWNIVSHQGYSSTVKHVASNGKDAISHSYMVHVNAR</sequence>
<feature type="region of interest" description="Disordered" evidence="1">
    <location>
        <begin position="78"/>
        <end position="102"/>
    </location>
</feature>
<accession>A0AAN7VRY6</accession>
<dbReference type="AlphaFoldDB" id="A0AAN7VRY6"/>
<organism evidence="3 4">
    <name type="scientific">Pyrocoelia pectoralis</name>
    <dbReference type="NCBI Taxonomy" id="417401"/>
    <lineage>
        <taxon>Eukaryota</taxon>
        <taxon>Metazoa</taxon>
        <taxon>Ecdysozoa</taxon>
        <taxon>Arthropoda</taxon>
        <taxon>Hexapoda</taxon>
        <taxon>Insecta</taxon>
        <taxon>Pterygota</taxon>
        <taxon>Neoptera</taxon>
        <taxon>Endopterygota</taxon>
        <taxon>Coleoptera</taxon>
        <taxon>Polyphaga</taxon>
        <taxon>Elateriformia</taxon>
        <taxon>Elateroidea</taxon>
        <taxon>Lampyridae</taxon>
        <taxon>Lampyrinae</taxon>
        <taxon>Pyrocoelia</taxon>
    </lineage>
</organism>
<reference evidence="3 4" key="1">
    <citation type="journal article" date="2024" name="Insects">
        <title>An Improved Chromosome-Level Genome Assembly of the Firefly Pyrocoelia pectoralis.</title>
        <authorList>
            <person name="Fu X."/>
            <person name="Meyer-Rochow V.B."/>
            <person name="Ballantyne L."/>
            <person name="Zhu X."/>
        </authorList>
    </citation>
    <scope>NUCLEOTIDE SEQUENCE [LARGE SCALE GENOMIC DNA]</scope>
    <source>
        <strain evidence="3">XCY_ONT2</strain>
    </source>
</reference>
<feature type="signal peptide" evidence="2">
    <location>
        <begin position="1"/>
        <end position="18"/>
    </location>
</feature>
<proteinExistence type="predicted"/>
<name>A0AAN7VRY6_9COLE</name>
<dbReference type="Proteomes" id="UP001329430">
    <property type="component" value="Chromosome 2"/>
</dbReference>
<dbReference type="EMBL" id="JAVRBK010000002">
    <property type="protein sequence ID" value="KAK5648869.1"/>
    <property type="molecule type" value="Genomic_DNA"/>
</dbReference>
<keyword evidence="2" id="KW-0732">Signal</keyword>
<feature type="chain" id="PRO_5043051915" evidence="2">
    <location>
        <begin position="19"/>
        <end position="317"/>
    </location>
</feature>
<protein>
    <submittedName>
        <fullName evidence="3">Uncharacterized protein</fullName>
    </submittedName>
</protein>
<keyword evidence="4" id="KW-1185">Reference proteome</keyword>
<evidence type="ECO:0000256" key="1">
    <source>
        <dbReference type="SAM" id="MobiDB-lite"/>
    </source>
</evidence>
<gene>
    <name evidence="3" type="ORF">RI129_003761</name>
</gene>
<evidence type="ECO:0000256" key="2">
    <source>
        <dbReference type="SAM" id="SignalP"/>
    </source>
</evidence>
<evidence type="ECO:0000313" key="4">
    <source>
        <dbReference type="Proteomes" id="UP001329430"/>
    </source>
</evidence>
<evidence type="ECO:0000313" key="3">
    <source>
        <dbReference type="EMBL" id="KAK5648869.1"/>
    </source>
</evidence>